<organism evidence="1 2">
    <name type="scientific">Brucella rhizosphaerae</name>
    <dbReference type="NCBI Taxonomy" id="571254"/>
    <lineage>
        <taxon>Bacteria</taxon>
        <taxon>Pseudomonadati</taxon>
        <taxon>Pseudomonadota</taxon>
        <taxon>Alphaproteobacteria</taxon>
        <taxon>Hyphomicrobiales</taxon>
        <taxon>Brucellaceae</taxon>
        <taxon>Brucella/Ochrobactrum group</taxon>
        <taxon>Brucella</taxon>
    </lineage>
</organism>
<accession>A0A256FI29</accession>
<gene>
    <name evidence="1" type="ORF">CEV32_0494</name>
</gene>
<dbReference type="AlphaFoldDB" id="A0A256FI29"/>
<evidence type="ECO:0000313" key="1">
    <source>
        <dbReference type="EMBL" id="OYR14489.1"/>
    </source>
</evidence>
<comment type="caution">
    <text evidence="1">The sequence shown here is derived from an EMBL/GenBank/DDBJ whole genome shotgun (WGS) entry which is preliminary data.</text>
</comment>
<dbReference type="EMBL" id="NNRK01000026">
    <property type="protein sequence ID" value="OYR14489.1"/>
    <property type="molecule type" value="Genomic_DNA"/>
</dbReference>
<keyword evidence="2" id="KW-1185">Reference proteome</keyword>
<name>A0A256FI29_9HYPH</name>
<sequence length="176" mass="20028">MSSEGIELRRIREKLAALNGDDWQLCCEGDVSFVEAKTRHGELNRICTFHPGATPDEIDMVVGGPRMAAFMLKLVDRAIVAVRQTAPRQSASRQSRQRKHRDFAAEAAMKCDDAAFKMFLEEQHGLERPLTSDRAAQRLRSILNIKSRKELNENSAAAERWQDFRAAFEAWKRVGR</sequence>
<evidence type="ECO:0000313" key="2">
    <source>
        <dbReference type="Proteomes" id="UP000216345"/>
    </source>
</evidence>
<dbReference type="OrthoDB" id="8282842at2"/>
<dbReference type="Proteomes" id="UP000216345">
    <property type="component" value="Unassembled WGS sequence"/>
</dbReference>
<protein>
    <submittedName>
        <fullName evidence="1">Uncharacterized protein</fullName>
    </submittedName>
</protein>
<dbReference type="RefSeq" id="WP_094577253.1">
    <property type="nucleotide sequence ID" value="NZ_JBHEEL010000001.1"/>
</dbReference>
<proteinExistence type="predicted"/>
<reference evidence="1 2" key="1">
    <citation type="submission" date="2017-07" db="EMBL/GenBank/DDBJ databases">
        <title>Phylogenetic study on the rhizospheric bacterium Ochrobactrum sp. A44.</title>
        <authorList>
            <person name="Krzyzanowska D.M."/>
            <person name="Ossowicki A."/>
            <person name="Rajewska M."/>
            <person name="Maciag T."/>
            <person name="Kaczynski Z."/>
            <person name="Czerwicka M."/>
            <person name="Jafra S."/>
        </authorList>
    </citation>
    <scope>NUCLEOTIDE SEQUENCE [LARGE SCALE GENOMIC DNA]</scope>
    <source>
        <strain evidence="1 2">PR17</strain>
    </source>
</reference>